<keyword evidence="5 6" id="KW-0067">ATP-binding</keyword>
<keyword evidence="2 6" id="KW-0808">Transferase</keyword>
<dbReference type="PIRSF" id="PIRSF000535">
    <property type="entry name" value="1PFK/6PFK/LacC"/>
    <property type="match status" value="1"/>
</dbReference>
<keyword evidence="4 8" id="KW-0418">Kinase</keyword>
<reference evidence="8 9" key="1">
    <citation type="submission" date="2016-10" db="EMBL/GenBank/DDBJ databases">
        <authorList>
            <person name="de Groot N.N."/>
        </authorList>
    </citation>
    <scope>NUCLEOTIDE SEQUENCE [LARGE SCALE GENOMIC DNA]</scope>
    <source>
        <strain evidence="8 9">DSM 2179</strain>
    </source>
</reference>
<feature type="domain" description="Carbohydrate kinase PfkB" evidence="7">
    <location>
        <begin position="16"/>
        <end position="283"/>
    </location>
</feature>
<dbReference type="PANTHER" id="PTHR46566:SF1">
    <property type="entry name" value="1-PHOSPHOFRUCTOKINASE"/>
    <property type="match status" value="1"/>
</dbReference>
<evidence type="ECO:0000256" key="2">
    <source>
        <dbReference type="ARBA" id="ARBA00022679"/>
    </source>
</evidence>
<evidence type="ECO:0000256" key="4">
    <source>
        <dbReference type="ARBA" id="ARBA00022777"/>
    </source>
</evidence>
<dbReference type="Gene3D" id="3.40.1190.20">
    <property type="match status" value="1"/>
</dbReference>
<sequence>MIYTLTTNPAIDMNLMGNAIRPNQVNRTANTVYSPNGKGINVTLVLKHFGVNSAVLGFFGGFTGHYIIDELEKREVQVLPVWVEDKTRINIFVNDGSDEYKFVNSGSFVPVEKQVEFIDKLKNLTDCEYLVISGSLPAGIGEEYYEKILDICQEKSIEVILDISSSKLKDLLKYKPLLIKPNDEEVQKIFGITIQSKTDINRVMSFLKTKGVKNVLLTLGEKGSYFSDGHTIYECSAQPVQLISSACAGDAALGAFLSEWLITQDIVQALKKSAAVGANVAESDALGDFKKVDSYINNIRVRKVGTLS</sequence>
<keyword evidence="6" id="KW-0423">Lactose metabolism</keyword>
<proteinExistence type="inferred from homology"/>
<dbReference type="STRING" id="84035.SAMN05660742_10713"/>
<dbReference type="GO" id="GO:0005988">
    <property type="term" value="P:lactose metabolic process"/>
    <property type="evidence" value="ECO:0007669"/>
    <property type="project" value="UniProtKB-KW"/>
</dbReference>
<dbReference type="CDD" id="cd01164">
    <property type="entry name" value="FruK_PfkB_like"/>
    <property type="match status" value="1"/>
</dbReference>
<dbReference type="GO" id="GO:0005524">
    <property type="term" value="F:ATP binding"/>
    <property type="evidence" value="ECO:0007669"/>
    <property type="project" value="UniProtKB-KW"/>
</dbReference>
<evidence type="ECO:0000256" key="6">
    <source>
        <dbReference type="PIRNR" id="PIRNR000535"/>
    </source>
</evidence>
<dbReference type="EMBL" id="FNZK01000007">
    <property type="protein sequence ID" value="SEJ40807.1"/>
    <property type="molecule type" value="Genomic_DNA"/>
</dbReference>
<name>A0A1H6YPG7_9FIRM</name>
<evidence type="ECO:0000256" key="1">
    <source>
        <dbReference type="ARBA" id="ARBA00005380"/>
    </source>
</evidence>
<dbReference type="GO" id="GO:0009024">
    <property type="term" value="F:tagatose-6-phosphate kinase activity"/>
    <property type="evidence" value="ECO:0007669"/>
    <property type="project" value="UniProtKB-EC"/>
</dbReference>
<dbReference type="Pfam" id="PF00294">
    <property type="entry name" value="PfkB"/>
    <property type="match status" value="1"/>
</dbReference>
<comment type="catalytic activity">
    <reaction evidence="6">
        <text>D-tagatofuranose 6-phosphate + ATP = D-tagatofuranose 1,6-bisphosphate + ADP + H(+)</text>
        <dbReference type="Rhea" id="RHEA:12420"/>
        <dbReference type="ChEBI" id="CHEBI:15378"/>
        <dbReference type="ChEBI" id="CHEBI:30616"/>
        <dbReference type="ChEBI" id="CHEBI:58694"/>
        <dbReference type="ChEBI" id="CHEBI:58695"/>
        <dbReference type="ChEBI" id="CHEBI:456216"/>
        <dbReference type="EC" id="2.7.1.144"/>
    </reaction>
</comment>
<evidence type="ECO:0000313" key="8">
    <source>
        <dbReference type="EMBL" id="SEJ40807.1"/>
    </source>
</evidence>
<protein>
    <recommendedName>
        <fullName evidence="6">Tagatose-6-phosphate kinase</fullName>
        <ecNumber evidence="6">2.7.1.144</ecNumber>
    </recommendedName>
</protein>
<dbReference type="SUPFAM" id="SSF53613">
    <property type="entry name" value="Ribokinase-like"/>
    <property type="match status" value="1"/>
</dbReference>
<dbReference type="NCBIfam" id="TIGR03168">
    <property type="entry name" value="1-PFK"/>
    <property type="match status" value="1"/>
</dbReference>
<comment type="similarity">
    <text evidence="6">Belongs to the carbohydrate kinase PfkB family. LacC subfamily.</text>
</comment>
<keyword evidence="9" id="KW-1185">Reference proteome</keyword>
<comment type="pathway">
    <text evidence="6">Carbohydrate metabolism; D-tagatose 6-phosphate degradation; D-glyceraldehyde 3-phosphate and glycerone phosphate from D-tagatose 6-phosphate: step 1/2.</text>
</comment>
<dbReference type="GO" id="GO:0008443">
    <property type="term" value="F:phosphofructokinase activity"/>
    <property type="evidence" value="ECO:0007669"/>
    <property type="project" value="TreeGrafter"/>
</dbReference>
<dbReference type="GO" id="GO:0005829">
    <property type="term" value="C:cytosol"/>
    <property type="evidence" value="ECO:0007669"/>
    <property type="project" value="TreeGrafter"/>
</dbReference>
<dbReference type="InterPro" id="IPR011611">
    <property type="entry name" value="PfkB_dom"/>
</dbReference>
<evidence type="ECO:0000256" key="3">
    <source>
        <dbReference type="ARBA" id="ARBA00022741"/>
    </source>
</evidence>
<evidence type="ECO:0000256" key="5">
    <source>
        <dbReference type="ARBA" id="ARBA00022840"/>
    </source>
</evidence>
<dbReference type="InterPro" id="IPR029056">
    <property type="entry name" value="Ribokinase-like"/>
</dbReference>
<dbReference type="AlphaFoldDB" id="A0A1H6YPG7"/>
<organism evidence="8 9">
    <name type="scientific">Propionispira arboris</name>
    <dbReference type="NCBI Taxonomy" id="84035"/>
    <lineage>
        <taxon>Bacteria</taxon>
        <taxon>Bacillati</taxon>
        <taxon>Bacillota</taxon>
        <taxon>Negativicutes</taxon>
        <taxon>Selenomonadales</taxon>
        <taxon>Selenomonadaceae</taxon>
        <taxon>Propionispira</taxon>
    </lineage>
</organism>
<accession>A0A1H6YPG7</accession>
<evidence type="ECO:0000313" key="9">
    <source>
        <dbReference type="Proteomes" id="UP000199662"/>
    </source>
</evidence>
<comment type="similarity">
    <text evidence="1">Belongs to the carbohydrate kinase pfkB family.</text>
</comment>
<evidence type="ECO:0000259" key="7">
    <source>
        <dbReference type="Pfam" id="PF00294"/>
    </source>
</evidence>
<keyword evidence="3 6" id="KW-0547">Nucleotide-binding</keyword>
<dbReference type="RefSeq" id="WP_091830817.1">
    <property type="nucleotide sequence ID" value="NZ_FNZK01000007.1"/>
</dbReference>
<dbReference type="EC" id="2.7.1.144" evidence="6"/>
<dbReference type="PANTHER" id="PTHR46566">
    <property type="entry name" value="1-PHOSPHOFRUCTOKINASE-RELATED"/>
    <property type="match status" value="1"/>
</dbReference>
<dbReference type="UniPathway" id="UPA00704">
    <property type="reaction ID" value="UER00715"/>
</dbReference>
<dbReference type="Proteomes" id="UP000199662">
    <property type="component" value="Unassembled WGS sequence"/>
</dbReference>
<dbReference type="InterPro" id="IPR017583">
    <property type="entry name" value="Tagatose/fructose_Pkinase"/>
</dbReference>
<gene>
    <name evidence="8" type="ORF">SAMN05660742_10713</name>
</gene>
<dbReference type="GO" id="GO:2001059">
    <property type="term" value="P:D-tagatose 6-phosphate catabolic process"/>
    <property type="evidence" value="ECO:0007669"/>
    <property type="project" value="UniProtKB-UniPathway"/>
</dbReference>